<dbReference type="PATRIC" id="fig|1318628.3.peg.634"/>
<proteinExistence type="predicted"/>
<gene>
    <name evidence="2" type="ORF">MARLIPOL_03155</name>
</gene>
<dbReference type="EMBL" id="ASAD01000006">
    <property type="protein sequence ID" value="EON93670.1"/>
    <property type="molecule type" value="Genomic_DNA"/>
</dbReference>
<dbReference type="HOGENOM" id="CLU_2193770_0_0_6"/>
<reference evidence="2 3" key="1">
    <citation type="journal article" date="2013" name="Genome Announc.">
        <title>Draft Genome Sequence of the Moderately Halophilic Bacterium Marinobacter lipolyticus Strain SM19.</title>
        <authorList>
            <person name="Papke R.T."/>
            <person name="de la Haba R.R."/>
            <person name="Infante-Dominguez C."/>
            <person name="Perez D."/>
            <person name="Sanchez-Porro C."/>
            <person name="Lapierre P."/>
            <person name="Ventosa A."/>
        </authorList>
    </citation>
    <scope>NUCLEOTIDE SEQUENCE [LARGE SCALE GENOMIC DNA]</scope>
    <source>
        <strain evidence="2 3">SM19</strain>
    </source>
</reference>
<evidence type="ECO:0000256" key="1">
    <source>
        <dbReference type="SAM" id="SignalP"/>
    </source>
</evidence>
<name>R8B4X9_9GAMM</name>
<evidence type="ECO:0000313" key="3">
    <source>
        <dbReference type="Proteomes" id="UP000016540"/>
    </source>
</evidence>
<accession>R8B4X9</accession>
<sequence>MKHTFIYSASLSLLLAVSPSYGDQWERQLNYEGAAQSLSGTASTVRYDWSEVTANRRMQLERGTYQETAFDINNLPPTAAGPQESSDMDVDWLEVEINRRKQLERGTY</sequence>
<dbReference type="STRING" id="1318628.MARLIPOL_03155"/>
<dbReference type="OrthoDB" id="6369594at2"/>
<keyword evidence="1" id="KW-0732">Signal</keyword>
<comment type="caution">
    <text evidence="2">The sequence shown here is derived from an EMBL/GenBank/DDBJ whole genome shotgun (WGS) entry which is preliminary data.</text>
</comment>
<evidence type="ECO:0000313" key="2">
    <source>
        <dbReference type="EMBL" id="EON93670.1"/>
    </source>
</evidence>
<dbReference type="Proteomes" id="UP000016540">
    <property type="component" value="Unassembled WGS sequence"/>
</dbReference>
<feature type="chain" id="PRO_5004451754" evidence="1">
    <location>
        <begin position="23"/>
        <end position="108"/>
    </location>
</feature>
<protein>
    <submittedName>
        <fullName evidence="2">Uncharacterized protein</fullName>
    </submittedName>
</protein>
<keyword evidence="3" id="KW-1185">Reference proteome</keyword>
<organism evidence="2 3">
    <name type="scientific">Marinobacter lipolyticus SM19</name>
    <dbReference type="NCBI Taxonomy" id="1318628"/>
    <lineage>
        <taxon>Bacteria</taxon>
        <taxon>Pseudomonadati</taxon>
        <taxon>Pseudomonadota</taxon>
        <taxon>Gammaproteobacteria</taxon>
        <taxon>Pseudomonadales</taxon>
        <taxon>Marinobacteraceae</taxon>
        <taxon>Marinobacter</taxon>
    </lineage>
</organism>
<feature type="signal peptide" evidence="1">
    <location>
        <begin position="1"/>
        <end position="22"/>
    </location>
</feature>
<dbReference type="AlphaFoldDB" id="R8B4X9"/>
<dbReference type="RefSeq" id="WP_012136631.1">
    <property type="nucleotide sequence ID" value="NZ_KE007306.1"/>
</dbReference>